<dbReference type="Proteomes" id="UP000188604">
    <property type="component" value="Chromosome"/>
</dbReference>
<dbReference type="InterPro" id="IPR027268">
    <property type="entry name" value="Peptidase_M4/M1_CTD_sf"/>
</dbReference>
<dbReference type="SMART" id="SM00228">
    <property type="entry name" value="PDZ"/>
    <property type="match status" value="1"/>
</dbReference>
<evidence type="ECO:0000313" key="5">
    <source>
        <dbReference type="Proteomes" id="UP000188604"/>
    </source>
</evidence>
<dbReference type="Gene3D" id="2.60.40.3650">
    <property type="match status" value="1"/>
</dbReference>
<evidence type="ECO:0000313" key="4">
    <source>
        <dbReference type="EMBL" id="AQS89175.1"/>
    </source>
</evidence>
<organism evidence="4 5">
    <name type="scientific">Neoasaia chiangmaiensis</name>
    <dbReference type="NCBI Taxonomy" id="320497"/>
    <lineage>
        <taxon>Bacteria</taxon>
        <taxon>Pseudomonadati</taxon>
        <taxon>Pseudomonadota</taxon>
        <taxon>Alphaproteobacteria</taxon>
        <taxon>Acetobacterales</taxon>
        <taxon>Acetobacteraceae</taxon>
        <taxon>Neoasaia</taxon>
    </lineage>
</organism>
<dbReference type="InterPro" id="IPR036034">
    <property type="entry name" value="PDZ_sf"/>
</dbReference>
<feature type="chain" id="PRO_5012662638" evidence="2">
    <location>
        <begin position="30"/>
        <end position="664"/>
    </location>
</feature>
<reference evidence="4 5" key="1">
    <citation type="submission" date="2016-03" db="EMBL/GenBank/DDBJ databases">
        <title>Acetic acid bacteria sequencing.</title>
        <authorList>
            <person name="Brandt J."/>
            <person name="Jakob F."/>
            <person name="Vogel R.F."/>
        </authorList>
    </citation>
    <scope>NUCLEOTIDE SEQUENCE [LARGE SCALE GENOMIC DNA]</scope>
    <source>
        <strain evidence="4 5">NBRC 101099</strain>
    </source>
</reference>
<accession>A0A1U9KTR1</accession>
<dbReference type="PIRSF" id="PIRSF016493">
    <property type="entry name" value="Glycyl_aminpptds"/>
    <property type="match status" value="1"/>
</dbReference>
<dbReference type="KEGG" id="nch:A0U93_01135"/>
<feature type="region of interest" description="Disordered" evidence="1">
    <location>
        <begin position="29"/>
        <end position="53"/>
    </location>
</feature>
<feature type="compositionally biased region" description="Pro residues" evidence="1">
    <location>
        <begin position="44"/>
        <end position="53"/>
    </location>
</feature>
<keyword evidence="5" id="KW-1185">Reference proteome</keyword>
<dbReference type="EMBL" id="CP014691">
    <property type="protein sequence ID" value="AQS89175.1"/>
    <property type="molecule type" value="Genomic_DNA"/>
</dbReference>
<evidence type="ECO:0000256" key="2">
    <source>
        <dbReference type="SAM" id="SignalP"/>
    </source>
</evidence>
<dbReference type="SUPFAM" id="SSF50156">
    <property type="entry name" value="PDZ domain-like"/>
    <property type="match status" value="1"/>
</dbReference>
<dbReference type="InterPro" id="IPR007963">
    <property type="entry name" value="Peptidase_M61_catalytic"/>
</dbReference>
<sequence length="664" mass="73550">MLGASSSVLDKFRLSLLALTALSTFPAVAQTPSADPTGKQPQPEAAPMPPAIPAPLDKTFPGTIKLTVDATDTVRHVMSVHETIPVPQDAREKGDLIVLYPKWLPGNHSPSGEIEQFGGLVVKSGGKTLDWVRDTADVYAFHIPVTKAQTSIDVSFQLLSPITPNEGRVVMTPHIVNVQWNQVSLYPAGYYSRDIQVTPSVIVPSGWQIGTALRPSGKGVGNTTTFGTVTYNTLVDSPLFAGEYFKKVLLTQPGAVPVTLDMVADKPADLVYNDQEIEAHRSLVKQALLTFGSQHYDHYDFLMALTDDLGGIGLEHHRSSEDSVSQDYFTDWAHSFPQRDLLAHEYTHSWNGKYRRPADLYGPTFNNVQRGSLLWVYEGQTQYWGNVLAARSGLVTKAQGLDSLAMVAATYDQQGGRVWRPVVDTTNDPTIAQRRPKSWRDYQRSEDYYSEGQLVWLDADTLIRKLSNDKLSLDDFAKRFFGTNDGSYVVSPYNFDDVVRTLNAVVPYDWAKFLHDRIYTVRPHAPLDGLAAGGYRLVFTDKPNEFMAQSDKNRHRLNLMFSGGFMLTEKGVVNGVHWSGPAYEAGLVIHDQIVAVNGDAFSPSVLRDAITAAHATGTKPIELLVRTGDRFRTIALAYHDGLRYPHLERIEGTPDRLGAIYTAR</sequence>
<proteinExistence type="predicted"/>
<dbReference type="Pfam" id="PF17899">
    <property type="entry name" value="Peptidase_M61_N"/>
    <property type="match status" value="1"/>
</dbReference>
<dbReference type="Gene3D" id="1.10.390.10">
    <property type="entry name" value="Neutral Protease Domain 2"/>
    <property type="match status" value="1"/>
</dbReference>
<dbReference type="InterPro" id="IPR001478">
    <property type="entry name" value="PDZ"/>
</dbReference>
<dbReference type="Gene3D" id="2.30.42.10">
    <property type="match status" value="1"/>
</dbReference>
<gene>
    <name evidence="4" type="ORF">A0U93_01135</name>
</gene>
<dbReference type="STRING" id="320497.A0U93_01135"/>
<protein>
    <submittedName>
        <fullName evidence="4">Peptidase M61</fullName>
    </submittedName>
</protein>
<evidence type="ECO:0000256" key="1">
    <source>
        <dbReference type="SAM" id="MobiDB-lite"/>
    </source>
</evidence>
<feature type="domain" description="PDZ" evidence="3">
    <location>
        <begin position="563"/>
        <end position="629"/>
    </location>
</feature>
<dbReference type="Pfam" id="PF05299">
    <property type="entry name" value="Peptidase_M61"/>
    <property type="match status" value="1"/>
</dbReference>
<evidence type="ECO:0000259" key="3">
    <source>
        <dbReference type="SMART" id="SM00228"/>
    </source>
</evidence>
<keyword evidence="2" id="KW-0732">Signal</keyword>
<dbReference type="InterPro" id="IPR040756">
    <property type="entry name" value="Peptidase_M61_N"/>
</dbReference>
<feature type="signal peptide" evidence="2">
    <location>
        <begin position="1"/>
        <end position="29"/>
    </location>
</feature>
<dbReference type="InterPro" id="IPR024191">
    <property type="entry name" value="Peptidase_M61"/>
</dbReference>
<name>A0A1U9KTR1_9PROT</name>
<dbReference type="AlphaFoldDB" id="A0A1U9KTR1"/>